<dbReference type="GO" id="GO:0000981">
    <property type="term" value="F:DNA-binding transcription factor activity, RNA polymerase II-specific"/>
    <property type="evidence" value="ECO:0007669"/>
    <property type="project" value="TreeGrafter"/>
</dbReference>
<dbReference type="EMBL" id="JAOTPV010000055">
    <property type="protein sequence ID" value="KAJ4466254.1"/>
    <property type="molecule type" value="Genomic_DNA"/>
</dbReference>
<dbReference type="Pfam" id="PF00505">
    <property type="entry name" value="HMG_box"/>
    <property type="match status" value="1"/>
</dbReference>
<gene>
    <name evidence="5" type="ORF">J3R30DRAFT_3311187</name>
</gene>
<dbReference type="InterPro" id="IPR009071">
    <property type="entry name" value="HMG_box_dom"/>
</dbReference>
<dbReference type="PROSITE" id="PS50118">
    <property type="entry name" value="HMG_BOX_2"/>
    <property type="match status" value="1"/>
</dbReference>
<proteinExistence type="predicted"/>
<keyword evidence="2 3" id="KW-0539">Nucleus</keyword>
<evidence type="ECO:0000256" key="2">
    <source>
        <dbReference type="ARBA" id="ARBA00023242"/>
    </source>
</evidence>
<name>A0A9W8ZU73_9AGAR</name>
<evidence type="ECO:0000313" key="5">
    <source>
        <dbReference type="EMBL" id="KAJ4466254.1"/>
    </source>
</evidence>
<evidence type="ECO:0000256" key="3">
    <source>
        <dbReference type="PROSITE-ProRule" id="PRU00267"/>
    </source>
</evidence>
<keyword evidence="6" id="KW-1185">Reference proteome</keyword>
<dbReference type="CDD" id="cd01389">
    <property type="entry name" value="HMG-box_ROX1-like"/>
    <property type="match status" value="1"/>
</dbReference>
<reference evidence="5" key="1">
    <citation type="submission" date="2022-08" db="EMBL/GenBank/DDBJ databases">
        <title>A Global Phylogenomic Analysis of the Shiitake Genus Lentinula.</title>
        <authorList>
            <consortium name="DOE Joint Genome Institute"/>
            <person name="Sierra-Patev S."/>
            <person name="Min B."/>
            <person name="Naranjo-Ortiz M."/>
            <person name="Looney B."/>
            <person name="Konkel Z."/>
            <person name="Slot J.C."/>
            <person name="Sakamoto Y."/>
            <person name="Steenwyk J.L."/>
            <person name="Rokas A."/>
            <person name="Carro J."/>
            <person name="Camarero S."/>
            <person name="Ferreira P."/>
            <person name="Molpeceres G."/>
            <person name="Ruiz-Duenas F.J."/>
            <person name="Serrano A."/>
            <person name="Henrissat B."/>
            <person name="Drula E."/>
            <person name="Hughes K.W."/>
            <person name="Mata J.L."/>
            <person name="Ishikawa N.K."/>
            <person name="Vargas-Isla R."/>
            <person name="Ushijima S."/>
            <person name="Smith C.A."/>
            <person name="Ahrendt S."/>
            <person name="Andreopoulos W."/>
            <person name="He G."/>
            <person name="Labutti K."/>
            <person name="Lipzen A."/>
            <person name="Ng V."/>
            <person name="Riley R."/>
            <person name="Sandor L."/>
            <person name="Barry K."/>
            <person name="Martinez A.T."/>
            <person name="Xiao Y."/>
            <person name="Gibbons J.G."/>
            <person name="Terashima K."/>
            <person name="Grigoriev I.V."/>
            <person name="Hibbett D.S."/>
        </authorList>
    </citation>
    <scope>NUCLEOTIDE SEQUENCE</scope>
    <source>
        <strain evidence="5">JLM2183</strain>
    </source>
</reference>
<feature type="DNA-binding region" description="HMG box" evidence="3">
    <location>
        <begin position="14"/>
        <end position="84"/>
    </location>
</feature>
<dbReference type="SMART" id="SM00398">
    <property type="entry name" value="HMG"/>
    <property type="match status" value="1"/>
</dbReference>
<evidence type="ECO:0000259" key="4">
    <source>
        <dbReference type="PROSITE" id="PS50118"/>
    </source>
</evidence>
<organism evidence="5 6">
    <name type="scientific">Lentinula aciculospora</name>
    <dbReference type="NCBI Taxonomy" id="153920"/>
    <lineage>
        <taxon>Eukaryota</taxon>
        <taxon>Fungi</taxon>
        <taxon>Dikarya</taxon>
        <taxon>Basidiomycota</taxon>
        <taxon>Agaricomycotina</taxon>
        <taxon>Agaricomycetes</taxon>
        <taxon>Agaricomycetidae</taxon>
        <taxon>Agaricales</taxon>
        <taxon>Marasmiineae</taxon>
        <taxon>Omphalotaceae</taxon>
        <taxon>Lentinula</taxon>
    </lineage>
</organism>
<dbReference type="PANTHER" id="PTHR45789:SF2">
    <property type="entry name" value="FI18025P1"/>
    <property type="match status" value="1"/>
</dbReference>
<protein>
    <submittedName>
        <fullName evidence="5">High mobility group box domain-containing protein</fullName>
    </submittedName>
</protein>
<dbReference type="SUPFAM" id="SSF47095">
    <property type="entry name" value="HMG-box"/>
    <property type="match status" value="1"/>
</dbReference>
<sequence>MPRASHSALKTDKIPRPRNAFLIFRKVNIELIRSNIGKSHPVQMEISREAGRLWNGASPAVRGEYKRLAEIEKQEHALKYPGYVYRPR</sequence>
<dbReference type="PANTHER" id="PTHR45789">
    <property type="entry name" value="FI18025P1"/>
    <property type="match status" value="1"/>
</dbReference>
<dbReference type="Proteomes" id="UP001150266">
    <property type="component" value="Unassembled WGS sequence"/>
</dbReference>
<evidence type="ECO:0000313" key="6">
    <source>
        <dbReference type="Proteomes" id="UP001150266"/>
    </source>
</evidence>
<dbReference type="GO" id="GO:0000978">
    <property type="term" value="F:RNA polymerase II cis-regulatory region sequence-specific DNA binding"/>
    <property type="evidence" value="ECO:0007669"/>
    <property type="project" value="TreeGrafter"/>
</dbReference>
<dbReference type="Gene3D" id="1.10.30.10">
    <property type="entry name" value="High mobility group box domain"/>
    <property type="match status" value="1"/>
</dbReference>
<feature type="domain" description="HMG box" evidence="4">
    <location>
        <begin position="14"/>
        <end position="84"/>
    </location>
</feature>
<comment type="caution">
    <text evidence="5">The sequence shown here is derived from an EMBL/GenBank/DDBJ whole genome shotgun (WGS) entry which is preliminary data.</text>
</comment>
<keyword evidence="1 3" id="KW-0238">DNA-binding</keyword>
<evidence type="ECO:0000256" key="1">
    <source>
        <dbReference type="ARBA" id="ARBA00023125"/>
    </source>
</evidence>
<dbReference type="InterPro" id="IPR036910">
    <property type="entry name" value="HMG_box_dom_sf"/>
</dbReference>
<accession>A0A9W8ZU73</accession>
<feature type="non-terminal residue" evidence="5">
    <location>
        <position position="88"/>
    </location>
</feature>
<dbReference type="AlphaFoldDB" id="A0A9W8ZU73"/>
<dbReference type="OrthoDB" id="6247875at2759"/>
<dbReference type="InterPro" id="IPR051356">
    <property type="entry name" value="SOX/SOX-like_TF"/>
</dbReference>
<dbReference type="GO" id="GO:0005634">
    <property type="term" value="C:nucleus"/>
    <property type="evidence" value="ECO:0007669"/>
    <property type="project" value="UniProtKB-UniRule"/>
</dbReference>